<dbReference type="AlphaFoldDB" id="Q34075"/>
<keyword evidence="2" id="KW-0496">Mitochondrion</keyword>
<evidence type="ECO:0000256" key="1">
    <source>
        <dbReference type="SAM" id="MobiDB-lite"/>
    </source>
</evidence>
<reference evidence="2" key="1">
    <citation type="journal article" date="1993" name="Copeia">
        <title>Mitochondrial cytochrome b sequence of the milkfish Chanos chanos (Ostariophysi: Teleostei) with comments on its phylogenetic importance.</title>
        <authorList>
            <person name="Grande T.C."/>
            <person name="Norman J."/>
            <person name="Ashley M."/>
        </authorList>
    </citation>
    <scope>NUCLEOTIDE SEQUENCE</scope>
    <source>
        <tissue evidence="2">Heart</tissue>
    </source>
</reference>
<proteinExistence type="predicted"/>
<organism evidence="2">
    <name type="scientific">Chanos chanos</name>
    <name type="common">Milkfish</name>
    <name type="synonym">Mugil chanos</name>
    <dbReference type="NCBI Taxonomy" id="29144"/>
    <lineage>
        <taxon>Eukaryota</taxon>
        <taxon>Metazoa</taxon>
        <taxon>Chordata</taxon>
        <taxon>Craniata</taxon>
        <taxon>Vertebrata</taxon>
        <taxon>Euteleostomi</taxon>
        <taxon>Actinopterygii</taxon>
        <taxon>Neopterygii</taxon>
        <taxon>Teleostei</taxon>
        <taxon>Ostariophysi</taxon>
        <taxon>Gonorynchiformes</taxon>
        <taxon>Chanidae</taxon>
        <taxon>Chanos</taxon>
    </lineage>
</organism>
<feature type="non-terminal residue" evidence="2">
    <location>
        <position position="1"/>
    </location>
</feature>
<protein>
    <submittedName>
        <fullName evidence="2">Cytochrome b</fullName>
    </submittedName>
</protein>
<dbReference type="EMBL" id="L26056">
    <property type="protein sequence ID" value="AAA68619.1"/>
    <property type="molecule type" value="Genomic_DNA"/>
</dbReference>
<sequence>LQDYSWPCTMPLTFQQPSPPSPTSAVMSATADSSETCTPTEPHSSSASTCTPAEAYTTGP</sequence>
<feature type="compositionally biased region" description="Polar residues" evidence="1">
    <location>
        <begin position="23"/>
        <end position="51"/>
    </location>
</feature>
<accession>Q34075</accession>
<feature type="non-terminal residue" evidence="2">
    <location>
        <position position="60"/>
    </location>
</feature>
<evidence type="ECO:0000313" key="2">
    <source>
        <dbReference type="EMBL" id="AAA68619.1"/>
    </source>
</evidence>
<feature type="region of interest" description="Disordered" evidence="1">
    <location>
        <begin position="1"/>
        <end position="60"/>
    </location>
</feature>
<name>Q34075_CHACN</name>
<geneLocation type="mitochondrion" evidence="2"/>